<dbReference type="AlphaFoldDB" id="A0A939G812"/>
<dbReference type="GO" id="GO:0016758">
    <property type="term" value="F:hexosyltransferase activity"/>
    <property type="evidence" value="ECO:0007669"/>
    <property type="project" value="TreeGrafter"/>
</dbReference>
<keyword evidence="4" id="KW-1185">Reference proteome</keyword>
<protein>
    <submittedName>
        <fullName evidence="3">Glycosyltransferase family 4 protein</fullName>
    </submittedName>
</protein>
<evidence type="ECO:0000259" key="2">
    <source>
        <dbReference type="Pfam" id="PF13579"/>
    </source>
</evidence>
<dbReference type="PANTHER" id="PTHR45947:SF3">
    <property type="entry name" value="SULFOQUINOVOSYL TRANSFERASE SQD2"/>
    <property type="match status" value="1"/>
</dbReference>
<dbReference type="PANTHER" id="PTHR45947">
    <property type="entry name" value="SULFOQUINOVOSYL TRANSFERASE SQD2"/>
    <property type="match status" value="1"/>
</dbReference>
<dbReference type="InterPro" id="IPR001296">
    <property type="entry name" value="Glyco_trans_1"/>
</dbReference>
<sequence>MKLLFLTYYFEPDLSAGSFRNTPLAYELARQLGDSGTVHVITTQPNRYASFRAEAMPSEQHGNLHIDRVSVPDHTSGFADQIKSYVQFYRQALALTRHETYDVVVASSSRLFSAFLGAYLARKRQVPLILDIRDLFRENILELLKNPVAWLGLAPTLKAVEKYTFSYASHINLVSEGFGDYFSDYPQATYSYFTNGIDDPFLHINSPVGPAKGNVRTILYAGNIGEGQGLEKIIPDAARQLGTGFRFVVIGDGGTKHKLEKAVDDAYLTNVDIRPPVNRATLLAEYEQADYLFLHLNNLRAFERCLPSKLFEYAATDKPVLAGVAGYAAQFVRQHVPNSFVFEPGNAPQLVHYLHTTPYHTETRTAFIEQFGRQSIIHSLANQILKTAGVRREEGLMYNV</sequence>
<feature type="domain" description="Glycosyl transferase family 1" evidence="1">
    <location>
        <begin position="211"/>
        <end position="358"/>
    </location>
</feature>
<feature type="domain" description="Glycosyltransferase subfamily 4-like N-terminal" evidence="2">
    <location>
        <begin position="25"/>
        <end position="183"/>
    </location>
</feature>
<evidence type="ECO:0000313" key="4">
    <source>
        <dbReference type="Proteomes" id="UP000664795"/>
    </source>
</evidence>
<dbReference type="Gene3D" id="3.40.50.2000">
    <property type="entry name" value="Glycogen Phosphorylase B"/>
    <property type="match status" value="2"/>
</dbReference>
<organism evidence="3 4">
    <name type="scientific">Fibrella aquatilis</name>
    <dbReference type="NCBI Taxonomy" id="2817059"/>
    <lineage>
        <taxon>Bacteria</taxon>
        <taxon>Pseudomonadati</taxon>
        <taxon>Bacteroidota</taxon>
        <taxon>Cytophagia</taxon>
        <taxon>Cytophagales</taxon>
        <taxon>Spirosomataceae</taxon>
        <taxon>Fibrella</taxon>
    </lineage>
</organism>
<dbReference type="EMBL" id="JAFMYU010000020">
    <property type="protein sequence ID" value="MBO0933571.1"/>
    <property type="molecule type" value="Genomic_DNA"/>
</dbReference>
<dbReference type="CDD" id="cd03794">
    <property type="entry name" value="GT4_WbuB-like"/>
    <property type="match status" value="1"/>
</dbReference>
<evidence type="ECO:0000313" key="3">
    <source>
        <dbReference type="EMBL" id="MBO0933571.1"/>
    </source>
</evidence>
<dbReference type="Pfam" id="PF13579">
    <property type="entry name" value="Glyco_trans_4_4"/>
    <property type="match status" value="1"/>
</dbReference>
<accession>A0A939G812</accession>
<name>A0A939G812_9BACT</name>
<dbReference type="Proteomes" id="UP000664795">
    <property type="component" value="Unassembled WGS sequence"/>
</dbReference>
<dbReference type="InterPro" id="IPR050194">
    <property type="entry name" value="Glycosyltransferase_grp1"/>
</dbReference>
<dbReference type="Pfam" id="PF00534">
    <property type="entry name" value="Glycos_transf_1"/>
    <property type="match status" value="1"/>
</dbReference>
<reference evidence="3 4" key="1">
    <citation type="submission" date="2021-03" db="EMBL/GenBank/DDBJ databases">
        <title>Fibrella sp. HMF5036 genome sequencing and assembly.</title>
        <authorList>
            <person name="Kang H."/>
            <person name="Kim H."/>
            <person name="Bae S."/>
            <person name="Joh K."/>
        </authorList>
    </citation>
    <scope>NUCLEOTIDE SEQUENCE [LARGE SCALE GENOMIC DNA]</scope>
    <source>
        <strain evidence="3 4">HMF5036</strain>
    </source>
</reference>
<gene>
    <name evidence="3" type="ORF">J2I48_21355</name>
</gene>
<dbReference type="SUPFAM" id="SSF53756">
    <property type="entry name" value="UDP-Glycosyltransferase/glycogen phosphorylase"/>
    <property type="match status" value="1"/>
</dbReference>
<dbReference type="RefSeq" id="WP_207337536.1">
    <property type="nucleotide sequence ID" value="NZ_JAFMYU010000020.1"/>
</dbReference>
<dbReference type="InterPro" id="IPR028098">
    <property type="entry name" value="Glyco_trans_4-like_N"/>
</dbReference>
<comment type="caution">
    <text evidence="3">The sequence shown here is derived from an EMBL/GenBank/DDBJ whole genome shotgun (WGS) entry which is preliminary data.</text>
</comment>
<proteinExistence type="predicted"/>
<evidence type="ECO:0000259" key="1">
    <source>
        <dbReference type="Pfam" id="PF00534"/>
    </source>
</evidence>